<keyword evidence="1 7" id="KW-0732">Signal</keyword>
<gene>
    <name evidence="10" type="ORF">DIABBA_LOCUS2158</name>
</gene>
<feature type="chain" id="PRO_5040208722" description="Vitellogenin" evidence="7">
    <location>
        <begin position="17"/>
        <end position="1782"/>
    </location>
</feature>
<keyword evidence="4" id="KW-0325">Glycoprotein</keyword>
<dbReference type="Gene3D" id="2.20.80.10">
    <property type="entry name" value="Lipovitellin-phosvitin complex, chain A, domain 4"/>
    <property type="match status" value="1"/>
</dbReference>
<feature type="domain" description="Vitellogenin" evidence="8">
    <location>
        <begin position="21"/>
        <end position="792"/>
    </location>
</feature>
<feature type="compositionally biased region" description="Acidic residues" evidence="6">
    <location>
        <begin position="368"/>
        <end position="378"/>
    </location>
</feature>
<dbReference type="GO" id="GO:0005319">
    <property type="term" value="F:lipid transporter activity"/>
    <property type="evidence" value="ECO:0007669"/>
    <property type="project" value="InterPro"/>
</dbReference>
<keyword evidence="2" id="KW-0758">Storage protein</keyword>
<evidence type="ECO:0000313" key="10">
    <source>
        <dbReference type="EMBL" id="CAG9828227.1"/>
    </source>
</evidence>
<dbReference type="PANTHER" id="PTHR23345:SF15">
    <property type="entry name" value="VITELLOGENIN 1-RELATED"/>
    <property type="match status" value="1"/>
</dbReference>
<evidence type="ECO:0000256" key="1">
    <source>
        <dbReference type="ARBA" id="ARBA00022729"/>
    </source>
</evidence>
<name>A0A9N9XAF3_DIABA</name>
<dbReference type="PROSITE" id="PS51211">
    <property type="entry name" value="VITELLOGENIN"/>
    <property type="match status" value="1"/>
</dbReference>
<sequence>MWSPIVLCLFVGVTLASNPGWKHGAEYVYSLEGRTLANVDALSQQQSGILFKGTLRLQPLSEGKLRGLIEKAEYDDIHAELPDGWQTEIPDKQVSWKQLKMVKKPFEVEMRNGRITGLIVSKSLANWEVNFIKSIMSQFQLNTKGEQLIESPLNSLPEEGPNNQEAVFLAMEDTVTGETETLYLIRPLPEEVVQRKSGEAKYLDAAENEDIIEIIKHKNYSKAEELPAYSYGFAKLRNGEPAGNQMGEFFTRETFSRVIVTGSLQQFTIQKSFTVNKAIVSPTLSDNDKASVVSVVNATLEEIKSPEQNIDEVPQPVNVGNLVYSYGKPSALSGASKRSGLHAHKYDQNDLRRNNVRDRRSLQFSSEESSEESAEDYMQEQPELTESAPRPLLPYTIGYEGMSIKQKINVVKEVQKLAKEIAKRMKDTHRTHHEQLLDQFQNMVSLIRIMNFQELQQAAEALYTNKRGGSESVEWSVLRDGVAASGSGPALLLAKDLIITGKLSGEEASLFIASLTGAVREPTPSFLKVLFDIVKNPVVQKQWPLNNTALLGLTDIINRVYVDKEQSKNRFPTESFGSFETKEGEQFIKNEVLPYLSQKLKEAVDNDETHQVHAYTRVIGNTGSYYFLQIFEPYLEGKQPCSQFQRMLMILAMEKLAIAHPNTAQAILFRVYQNPAETREVRMAAVFQIMRTGPSSQMLQAMAEYTNIDDDDYVNAAVISSIRTASELEGEQYIKIRTAAQAAVNLLNDQKSHGLRHGANYLRTYVVEELQKMYKESTQIFGSDDSMVPKGIRYSLQQHMGQIKRRIVNVQAITSSVDDLLKVLEEQTAYFQQEQSQQKQKSQEQEKNQWSSHNIAKLLNIQPDNREQLEAFMFMEISDQYLMAGLDNRTIENLPQAIREWEEELKKENQMNMYKLTTREMAVAFPTGLGLPFLFTYDVPMLAKLEGKLRATANPQISQNNKINIPNQIDINADLQVVISSKVQSRLSFTSPIHHQQYIAGFDKHWQVIVPVRAQVQVDIKNMNAQVEVELKADKEVPLLHYSTVPYTSKIEVTDFQAVSQSHNTRVIRQDDLQSFEATFGKKSTGMAFRVEIEHQRQFFDTLSLNRIFSQQSTLDAMKSLWDDNSLQYSEINVYFRPEESQTRKAILKLSYESKYRSQPDSDSASEWILNENAEPAQRQEGLMKKVAADIKNVQVVSLDATLEFQGQKKIKYILTGAVAKSNVDPKSRVMVSYKRKGDAKPHELHMEAKSYIPNTNALDLEFTLQNEPVANSEIKIKFGDSEKPLSKVELQAEHRRSEERKHFLKQLPIYRQCKDEMRAGNKQLAACTNVTEAANLLDAVSIKLHHENLDEDMVQYIQTAFNAFRAFAYPELYIGQKNVQSSKNEVKIQAQFYPDLQAVNVSIKAEGEQSVFTKIPVSPLAKEIFVVQPVFHLRSRLMSYAWEMDTYRPFCTIDKTHVNTFSNRTYQAEVSKHWTLALQYLNGNSRLQQQKSIPEQLKQQPEHYVVLVRESPESSNKKEVKVVLSTPETNFKIVEIDMTPTQSQGSGARGKVSVNGQQVPVSEKQSHDVSDGFIQIYALPNGEIKVEVNGALYIIYDGNRVKMSATSDKLRNRIVGICGQFTEQESDDFLTPQACIAVDEEEFLRSLEVEGQKGKQLRDAFNGNSKKCLDREVPRFVNVINARDYRSQNYQPSKSTRCTHFQTQYHEEGDKICFSIHPQPTCSSHCQPRKQFTKKVPVHCVQKGNAAQMWKQQIQNGQSPDFSSKSEHRSVSMKIPESCSQ</sequence>
<dbReference type="SUPFAM" id="SSF48431">
    <property type="entry name" value="Lipovitellin-phosvitin complex, superhelical domain"/>
    <property type="match status" value="1"/>
</dbReference>
<dbReference type="InterPro" id="IPR050733">
    <property type="entry name" value="Vitellogenin/Apolipophorin"/>
</dbReference>
<comment type="caution">
    <text evidence="5">Lacks conserved residue(s) required for the propagation of feature annotation.</text>
</comment>
<reference evidence="10" key="1">
    <citation type="submission" date="2022-01" db="EMBL/GenBank/DDBJ databases">
        <authorList>
            <person name="King R."/>
        </authorList>
    </citation>
    <scope>NUCLEOTIDE SEQUENCE</scope>
</reference>
<feature type="compositionally biased region" description="Polar residues" evidence="6">
    <location>
        <begin position="1752"/>
        <end position="1764"/>
    </location>
</feature>
<dbReference type="InterPro" id="IPR015816">
    <property type="entry name" value="Vitellinogen_b-sht_N"/>
</dbReference>
<organism evidence="10 11">
    <name type="scientific">Diabrotica balteata</name>
    <name type="common">Banded cucumber beetle</name>
    <dbReference type="NCBI Taxonomy" id="107213"/>
    <lineage>
        <taxon>Eukaryota</taxon>
        <taxon>Metazoa</taxon>
        <taxon>Ecdysozoa</taxon>
        <taxon>Arthropoda</taxon>
        <taxon>Hexapoda</taxon>
        <taxon>Insecta</taxon>
        <taxon>Pterygota</taxon>
        <taxon>Neoptera</taxon>
        <taxon>Endopterygota</taxon>
        <taxon>Coleoptera</taxon>
        <taxon>Polyphaga</taxon>
        <taxon>Cucujiformia</taxon>
        <taxon>Chrysomeloidea</taxon>
        <taxon>Chrysomelidae</taxon>
        <taxon>Galerucinae</taxon>
        <taxon>Diabroticina</taxon>
        <taxon>Diabroticites</taxon>
        <taxon>Diabrotica</taxon>
    </lineage>
</organism>
<dbReference type="Pfam" id="PF00094">
    <property type="entry name" value="VWD"/>
    <property type="match status" value="1"/>
</dbReference>
<dbReference type="EMBL" id="OU898285">
    <property type="protein sequence ID" value="CAG9828227.1"/>
    <property type="molecule type" value="Genomic_DNA"/>
</dbReference>
<dbReference type="InterPro" id="IPR001747">
    <property type="entry name" value="Vitellogenin_N"/>
</dbReference>
<dbReference type="Pfam" id="PF01347">
    <property type="entry name" value="Vitellogenin_N"/>
    <property type="match status" value="1"/>
</dbReference>
<dbReference type="Gene3D" id="2.30.230.10">
    <property type="entry name" value="Lipovitellin, beta-sheet shell regions, chain A"/>
    <property type="match status" value="1"/>
</dbReference>
<keyword evidence="11" id="KW-1185">Reference proteome</keyword>
<feature type="region of interest" description="Disordered" evidence="6">
    <location>
        <begin position="1752"/>
        <end position="1782"/>
    </location>
</feature>
<proteinExistence type="predicted"/>
<dbReference type="Pfam" id="PF09172">
    <property type="entry name" value="Vit_open_b-sht"/>
    <property type="match status" value="1"/>
</dbReference>
<protein>
    <recommendedName>
        <fullName evidence="12">Vitellogenin</fullName>
    </recommendedName>
</protein>
<dbReference type="FunFam" id="1.25.10.20:FF:000003">
    <property type="entry name" value="Vitellogenin C"/>
    <property type="match status" value="1"/>
</dbReference>
<dbReference type="GO" id="GO:0045735">
    <property type="term" value="F:nutrient reservoir activity"/>
    <property type="evidence" value="ECO:0007669"/>
    <property type="project" value="UniProtKB-KW"/>
</dbReference>
<dbReference type="InterPro" id="IPR015255">
    <property type="entry name" value="Vitellinogen_open_b-sht"/>
</dbReference>
<dbReference type="PROSITE" id="PS51233">
    <property type="entry name" value="VWFD"/>
    <property type="match status" value="1"/>
</dbReference>
<accession>A0A9N9XAF3</accession>
<dbReference type="Gene3D" id="1.25.10.20">
    <property type="entry name" value="Vitellinogen, superhelical"/>
    <property type="match status" value="1"/>
</dbReference>
<evidence type="ECO:0000313" key="11">
    <source>
        <dbReference type="Proteomes" id="UP001153709"/>
    </source>
</evidence>
<dbReference type="SMART" id="SM00216">
    <property type="entry name" value="VWD"/>
    <property type="match status" value="1"/>
</dbReference>
<feature type="compositionally biased region" description="Basic and acidic residues" evidence="6">
    <location>
        <begin position="344"/>
        <end position="361"/>
    </location>
</feature>
<evidence type="ECO:0000256" key="2">
    <source>
        <dbReference type="ARBA" id="ARBA00022761"/>
    </source>
</evidence>
<evidence type="ECO:0000259" key="9">
    <source>
        <dbReference type="PROSITE" id="PS51233"/>
    </source>
</evidence>
<keyword evidence="3" id="KW-1015">Disulfide bond</keyword>
<dbReference type="OrthoDB" id="160294at2759"/>
<feature type="region of interest" description="Disordered" evidence="6">
    <location>
        <begin position="332"/>
        <end position="386"/>
    </location>
</feature>
<evidence type="ECO:0008006" key="12">
    <source>
        <dbReference type="Google" id="ProtNLM"/>
    </source>
</evidence>
<dbReference type="SMART" id="SM00638">
    <property type="entry name" value="LPD_N"/>
    <property type="match status" value="1"/>
</dbReference>
<evidence type="ECO:0000259" key="8">
    <source>
        <dbReference type="PROSITE" id="PS51211"/>
    </source>
</evidence>
<evidence type="ECO:0000256" key="4">
    <source>
        <dbReference type="ARBA" id="ARBA00023180"/>
    </source>
</evidence>
<evidence type="ECO:0000256" key="7">
    <source>
        <dbReference type="SAM" id="SignalP"/>
    </source>
</evidence>
<feature type="signal peptide" evidence="7">
    <location>
        <begin position="1"/>
        <end position="16"/>
    </location>
</feature>
<dbReference type="SMART" id="SM01169">
    <property type="entry name" value="DUF1943"/>
    <property type="match status" value="1"/>
</dbReference>
<evidence type="ECO:0000256" key="5">
    <source>
        <dbReference type="PROSITE-ProRule" id="PRU00557"/>
    </source>
</evidence>
<feature type="domain" description="VWFD" evidence="9">
    <location>
        <begin position="1450"/>
        <end position="1657"/>
    </location>
</feature>
<dbReference type="SUPFAM" id="SSF56968">
    <property type="entry name" value="Lipovitellin-phosvitin complex, beta-sheet shell regions"/>
    <property type="match status" value="2"/>
</dbReference>
<dbReference type="InterPro" id="IPR015819">
    <property type="entry name" value="Lipid_transp_b-sht_shell"/>
</dbReference>
<dbReference type="Proteomes" id="UP001153709">
    <property type="component" value="Chromosome 10"/>
</dbReference>
<dbReference type="InterPro" id="IPR001846">
    <property type="entry name" value="VWF_type-D"/>
</dbReference>
<dbReference type="InterPro" id="IPR011030">
    <property type="entry name" value="Lipovitellin_superhlx_dom"/>
</dbReference>
<evidence type="ECO:0000256" key="6">
    <source>
        <dbReference type="SAM" id="MobiDB-lite"/>
    </source>
</evidence>
<evidence type="ECO:0000256" key="3">
    <source>
        <dbReference type="ARBA" id="ARBA00023157"/>
    </source>
</evidence>
<dbReference type="PANTHER" id="PTHR23345">
    <property type="entry name" value="VITELLOGENIN-RELATED"/>
    <property type="match status" value="1"/>
</dbReference>